<keyword evidence="2" id="KW-1185">Reference proteome</keyword>
<proteinExistence type="predicted"/>
<evidence type="ECO:0000313" key="2">
    <source>
        <dbReference type="Proteomes" id="UP000005408"/>
    </source>
</evidence>
<sequence length="329" mass="37758">MHLNLLKSVCPTLTDIEKISAIINLCEGIPLALLLAGGEIGPLDVDEVIYLLSHYRLKILSSECYPKEEQIEPLYKSFLDRLPTALAEKLAVLNYIPGSFDLKEALSVLGPSDDIEKEDTMETFFHRHLISQTTGDRFDIHGILRDCLKEYFKIKDIKEVRARFCKTFSAILKQIEKETTTKEYADALCKLNEGPSCLQPWQRMKLVFSFTENCLRKAIEFKEDLDEAKVLTGYGKILTNIKGDCVQAESKFQRAMDIRRRYPNKRDYHFAFLCQSYGWNQGAQGKYVNALKILGEAFKVEQELGDALRKPDYADHAISCNLLQFLWTY</sequence>
<name>A0A8W8JBA1_MAGGI</name>
<dbReference type="InterPro" id="IPR011990">
    <property type="entry name" value="TPR-like_helical_dom_sf"/>
</dbReference>
<dbReference type="Proteomes" id="UP000005408">
    <property type="component" value="Unassembled WGS sequence"/>
</dbReference>
<evidence type="ECO:0000313" key="1">
    <source>
        <dbReference type="EnsemblMetazoa" id="G17702.1:cds"/>
    </source>
</evidence>
<dbReference type="Gene3D" id="1.25.40.10">
    <property type="entry name" value="Tetratricopeptide repeat domain"/>
    <property type="match status" value="1"/>
</dbReference>
<dbReference type="AlphaFoldDB" id="A0A8W8JBA1"/>
<reference evidence="1" key="1">
    <citation type="submission" date="2022-08" db="UniProtKB">
        <authorList>
            <consortium name="EnsemblMetazoa"/>
        </authorList>
    </citation>
    <scope>IDENTIFICATION</scope>
    <source>
        <strain evidence="1">05x7-T-G4-1.051#20</strain>
    </source>
</reference>
<protein>
    <submittedName>
        <fullName evidence="1">Uncharacterized protein</fullName>
    </submittedName>
</protein>
<organism evidence="1 2">
    <name type="scientific">Magallana gigas</name>
    <name type="common">Pacific oyster</name>
    <name type="synonym">Crassostrea gigas</name>
    <dbReference type="NCBI Taxonomy" id="29159"/>
    <lineage>
        <taxon>Eukaryota</taxon>
        <taxon>Metazoa</taxon>
        <taxon>Spiralia</taxon>
        <taxon>Lophotrochozoa</taxon>
        <taxon>Mollusca</taxon>
        <taxon>Bivalvia</taxon>
        <taxon>Autobranchia</taxon>
        <taxon>Pteriomorphia</taxon>
        <taxon>Ostreida</taxon>
        <taxon>Ostreoidea</taxon>
        <taxon>Ostreidae</taxon>
        <taxon>Magallana</taxon>
    </lineage>
</organism>
<accession>A0A8W8JBA1</accession>
<dbReference type="EnsemblMetazoa" id="G17702.1">
    <property type="protein sequence ID" value="G17702.1:cds"/>
    <property type="gene ID" value="G17702"/>
</dbReference>
<dbReference type="SUPFAM" id="SSF48452">
    <property type="entry name" value="TPR-like"/>
    <property type="match status" value="1"/>
</dbReference>